<feature type="region of interest" description="Disordered" evidence="1">
    <location>
        <begin position="132"/>
        <end position="211"/>
    </location>
</feature>
<evidence type="ECO:0008006" key="4">
    <source>
        <dbReference type="Google" id="ProtNLM"/>
    </source>
</evidence>
<reference evidence="2 3" key="1">
    <citation type="journal article" date="2020" name="BMC Genomics">
        <title>Intraspecific diversification of the crop wild relative Brassica cretica Lam. using demographic model selection.</title>
        <authorList>
            <person name="Kioukis A."/>
            <person name="Michalopoulou V.A."/>
            <person name="Briers L."/>
            <person name="Pirintsos S."/>
            <person name="Studholme D.J."/>
            <person name="Pavlidis P."/>
            <person name="Sarris P.F."/>
        </authorList>
    </citation>
    <scope>NUCLEOTIDE SEQUENCE [LARGE SCALE GENOMIC DNA]</scope>
    <source>
        <strain evidence="3">cv. PFS-1207/04</strain>
    </source>
</reference>
<proteinExistence type="predicted"/>
<keyword evidence="3" id="KW-1185">Reference proteome</keyword>
<accession>A0ABQ7C9Y7</accession>
<evidence type="ECO:0000313" key="3">
    <source>
        <dbReference type="Proteomes" id="UP000266723"/>
    </source>
</evidence>
<comment type="caution">
    <text evidence="2">The sequence shown here is derived from an EMBL/GenBank/DDBJ whole genome shotgun (WGS) entry which is preliminary data.</text>
</comment>
<dbReference type="EMBL" id="QGKV02000832">
    <property type="protein sequence ID" value="KAF3548322.1"/>
    <property type="molecule type" value="Genomic_DNA"/>
</dbReference>
<protein>
    <recommendedName>
        <fullName evidence="4">Phosphoprotein</fullName>
    </recommendedName>
</protein>
<gene>
    <name evidence="2" type="ORF">DY000_02007144</name>
</gene>
<evidence type="ECO:0000313" key="2">
    <source>
        <dbReference type="EMBL" id="KAF3548322.1"/>
    </source>
</evidence>
<feature type="compositionally biased region" description="Basic and acidic residues" evidence="1">
    <location>
        <begin position="141"/>
        <end position="180"/>
    </location>
</feature>
<feature type="region of interest" description="Disordered" evidence="1">
    <location>
        <begin position="290"/>
        <end position="325"/>
    </location>
</feature>
<feature type="region of interest" description="Disordered" evidence="1">
    <location>
        <begin position="37"/>
        <end position="68"/>
    </location>
</feature>
<organism evidence="2 3">
    <name type="scientific">Brassica cretica</name>
    <name type="common">Mustard</name>
    <dbReference type="NCBI Taxonomy" id="69181"/>
    <lineage>
        <taxon>Eukaryota</taxon>
        <taxon>Viridiplantae</taxon>
        <taxon>Streptophyta</taxon>
        <taxon>Embryophyta</taxon>
        <taxon>Tracheophyta</taxon>
        <taxon>Spermatophyta</taxon>
        <taxon>Magnoliopsida</taxon>
        <taxon>eudicotyledons</taxon>
        <taxon>Gunneridae</taxon>
        <taxon>Pentapetalae</taxon>
        <taxon>rosids</taxon>
        <taxon>malvids</taxon>
        <taxon>Brassicales</taxon>
        <taxon>Brassicaceae</taxon>
        <taxon>Brassiceae</taxon>
        <taxon>Brassica</taxon>
    </lineage>
</organism>
<evidence type="ECO:0000256" key="1">
    <source>
        <dbReference type="SAM" id="MobiDB-lite"/>
    </source>
</evidence>
<dbReference type="Proteomes" id="UP000266723">
    <property type="component" value="Unassembled WGS sequence"/>
</dbReference>
<name>A0ABQ7C9Y7_BRACR</name>
<feature type="region of interest" description="Disordered" evidence="1">
    <location>
        <begin position="338"/>
        <end position="420"/>
    </location>
</feature>
<sequence>MKVNSMDTRKIDDLAAKVDMLLKNNQNQIYVMEETNLEQGTTDAAAETETLEEDQKEAAPATASGPPDELKGMMQKLLQGQQVQGKALNQVTTEINTRMDNMFTELNSKYDAIASYIRQMDVQITQTAETIKRQQGTLPGKTDKNPKDRNAVELRNGRHLSDPIPKKLTAQEKGKQKEGEQPPFEDVYDDEHELEQPSVAEPVAPTTQDQHVTTRVYTPKVPYTVLAKKSRKDCEEMKCKKMLEELNVKLSLMDAIQMIPSMRRMIEEILPDDPLEVALIRVESEQNTCNVDADGKKDRTPVQPGAHRGRYIPEGPPGSHTTSMSKYTRVPIRSPDLKEKPCTLIRPPGPITETSGFQPRSPDLIKNLWIPTSPPGPSLGSKKSLCASISDDPRVLMQPPGPHATSGLRHHSPDSKQSTF</sequence>